<dbReference type="EMBL" id="KB445563">
    <property type="protein sequence ID" value="EMC91553.1"/>
    <property type="molecule type" value="Genomic_DNA"/>
</dbReference>
<evidence type="ECO:0000313" key="3">
    <source>
        <dbReference type="Proteomes" id="UP000011761"/>
    </source>
</evidence>
<gene>
    <name evidence="2" type="ORF">BAUCODRAFT_38668</name>
</gene>
<sequence>MDLEARMVRGTVDCGGRRESGRWSSRQGVTAVKRRGSVRMGGVEEGVSCPGKSFVGRESAILARHSSSIKSSIATHCERIRPATSSIFQVDGSASNVDARRTFSPLTSRRVGYTDAKTRHLFKQYVRADEPCRWINDERASKLRRVERPVRIRIHRICHLCQGRFDSGKACLKCKHVRCADCKKTPSHRVPATLDVAKHEKPREDQHLQAQVSTDLSVTPKDSTNPAIALADNSQDDVDTPSDAETGLQPDDGSIFYQLTNYDTRSRSPTRAKRNIFDRLPPSLCPSQPTAGKPPDRSPENPISLTSTAQRVYRKPRQRVRYSCDQCQAALVGDAQACQACGHARCSDCVRNPFKKSIATPEASVLPIVSERTLQSAE</sequence>
<dbReference type="OMA" id="WINDERA"/>
<evidence type="ECO:0000256" key="1">
    <source>
        <dbReference type="SAM" id="MobiDB-lite"/>
    </source>
</evidence>
<protein>
    <submittedName>
        <fullName evidence="2">Uncharacterized protein</fullName>
    </submittedName>
</protein>
<accession>M2MJR1</accession>
<dbReference type="Proteomes" id="UP000011761">
    <property type="component" value="Unassembled WGS sequence"/>
</dbReference>
<dbReference type="KEGG" id="bcom:BAUCODRAFT_38668"/>
<dbReference type="eggNOG" id="ENOG502S621">
    <property type="taxonomic scope" value="Eukaryota"/>
</dbReference>
<keyword evidence="3" id="KW-1185">Reference proteome</keyword>
<evidence type="ECO:0000313" key="2">
    <source>
        <dbReference type="EMBL" id="EMC91553.1"/>
    </source>
</evidence>
<dbReference type="RefSeq" id="XP_007680875.1">
    <property type="nucleotide sequence ID" value="XM_007682685.1"/>
</dbReference>
<feature type="compositionally biased region" description="Polar residues" evidence="1">
    <location>
        <begin position="301"/>
        <end position="310"/>
    </location>
</feature>
<dbReference type="OrthoDB" id="5370011at2759"/>
<feature type="region of interest" description="Disordered" evidence="1">
    <location>
        <begin position="198"/>
        <end position="312"/>
    </location>
</feature>
<proteinExistence type="predicted"/>
<dbReference type="HOGENOM" id="CLU_047721_1_0_1"/>
<organism evidence="2 3">
    <name type="scientific">Baudoinia panamericana (strain UAMH 10762)</name>
    <name type="common">Angels' share fungus</name>
    <name type="synonym">Baudoinia compniacensis (strain UAMH 10762)</name>
    <dbReference type="NCBI Taxonomy" id="717646"/>
    <lineage>
        <taxon>Eukaryota</taxon>
        <taxon>Fungi</taxon>
        <taxon>Dikarya</taxon>
        <taxon>Ascomycota</taxon>
        <taxon>Pezizomycotina</taxon>
        <taxon>Dothideomycetes</taxon>
        <taxon>Dothideomycetidae</taxon>
        <taxon>Mycosphaerellales</taxon>
        <taxon>Teratosphaeriaceae</taxon>
        <taxon>Baudoinia</taxon>
    </lineage>
</organism>
<name>M2MJR1_BAUPA</name>
<dbReference type="AlphaFoldDB" id="M2MJR1"/>
<feature type="compositionally biased region" description="Polar residues" evidence="1">
    <location>
        <begin position="257"/>
        <end position="267"/>
    </location>
</feature>
<feature type="compositionally biased region" description="Basic and acidic residues" evidence="1">
    <location>
        <begin position="198"/>
        <end position="207"/>
    </location>
</feature>
<dbReference type="GeneID" id="19113605"/>
<feature type="compositionally biased region" description="Polar residues" evidence="1">
    <location>
        <begin position="208"/>
        <end position="226"/>
    </location>
</feature>
<reference evidence="2 3" key="1">
    <citation type="journal article" date="2012" name="PLoS Pathog.">
        <title>Diverse lifestyles and strategies of plant pathogenesis encoded in the genomes of eighteen Dothideomycetes fungi.</title>
        <authorList>
            <person name="Ohm R.A."/>
            <person name="Feau N."/>
            <person name="Henrissat B."/>
            <person name="Schoch C.L."/>
            <person name="Horwitz B.A."/>
            <person name="Barry K.W."/>
            <person name="Condon B.J."/>
            <person name="Copeland A.C."/>
            <person name="Dhillon B."/>
            <person name="Glaser F."/>
            <person name="Hesse C.N."/>
            <person name="Kosti I."/>
            <person name="LaButti K."/>
            <person name="Lindquist E.A."/>
            <person name="Lucas S."/>
            <person name="Salamov A.A."/>
            <person name="Bradshaw R.E."/>
            <person name="Ciuffetti L."/>
            <person name="Hamelin R.C."/>
            <person name="Kema G.H.J."/>
            <person name="Lawrence C."/>
            <person name="Scott J.A."/>
            <person name="Spatafora J.W."/>
            <person name="Turgeon B.G."/>
            <person name="de Wit P.J.G.M."/>
            <person name="Zhong S."/>
            <person name="Goodwin S.B."/>
            <person name="Grigoriev I.V."/>
        </authorList>
    </citation>
    <scope>NUCLEOTIDE SEQUENCE [LARGE SCALE GENOMIC DNA]</scope>
    <source>
        <strain evidence="2 3">UAMH 10762</strain>
    </source>
</reference>